<dbReference type="InterPro" id="IPR027417">
    <property type="entry name" value="P-loop_NTPase"/>
</dbReference>
<dbReference type="GO" id="GO:0009236">
    <property type="term" value="P:cobalamin biosynthetic process"/>
    <property type="evidence" value="ECO:0007669"/>
    <property type="project" value="InterPro"/>
</dbReference>
<dbReference type="PANTHER" id="PTHR46638:SF1">
    <property type="entry name" value="CORRINOID ADENOSYLTRANSFERASE"/>
    <property type="match status" value="1"/>
</dbReference>
<name>A0A1G1VRC9_9BACT</name>
<sequence>MTIQKGLVYVFTGNGKGKTSAALGVGVRAALSGMTVVMVCWYKSRDWDVSEYRLADQFPNFKVFPMGVGFRITNYESGIMNQRGRQIKTAPIAGGGVVVDRAGENEHKKAAKAALRKAKELVGQVDMLILDEVNNAVSDGLIDLSALIDLISDREKTHLVLTGRGAHPKIVELADLVTEMRKIKHPYDRGRKAVKGLDF</sequence>
<accession>A0A1G1VRC9</accession>
<dbReference type="SUPFAM" id="SSF52540">
    <property type="entry name" value="P-loop containing nucleoside triphosphate hydrolases"/>
    <property type="match status" value="1"/>
</dbReference>
<dbReference type="Proteomes" id="UP000179233">
    <property type="component" value="Unassembled WGS sequence"/>
</dbReference>
<proteinExistence type="predicted"/>
<protein>
    <recommendedName>
        <fullName evidence="3">Cob(I)yrinic acid a,c-diamide adenosyltransferase</fullName>
    </recommendedName>
</protein>
<organism evidence="1 2">
    <name type="scientific">Candidatus Chisholmbacteria bacterium RIFCSPHIGHO2_01_FULL_52_32</name>
    <dbReference type="NCBI Taxonomy" id="1797591"/>
    <lineage>
        <taxon>Bacteria</taxon>
        <taxon>Candidatus Chisholmiibacteriota</taxon>
    </lineage>
</organism>
<dbReference type="EMBL" id="MHCJ01000006">
    <property type="protein sequence ID" value="OGY17787.1"/>
    <property type="molecule type" value="Genomic_DNA"/>
</dbReference>
<evidence type="ECO:0000313" key="2">
    <source>
        <dbReference type="Proteomes" id="UP000179233"/>
    </source>
</evidence>
<dbReference type="Gene3D" id="3.40.50.300">
    <property type="entry name" value="P-loop containing nucleotide triphosphate hydrolases"/>
    <property type="match status" value="1"/>
</dbReference>
<dbReference type="AlphaFoldDB" id="A0A1G1VRC9"/>
<dbReference type="PIRSF" id="PIRSF015617">
    <property type="entry name" value="Adensltrnsf_CobA"/>
    <property type="match status" value="1"/>
</dbReference>
<dbReference type="InterPro" id="IPR003724">
    <property type="entry name" value="CblAdoTrfase_CobA"/>
</dbReference>
<evidence type="ECO:0000313" key="1">
    <source>
        <dbReference type="EMBL" id="OGY17787.1"/>
    </source>
</evidence>
<gene>
    <name evidence="1" type="ORF">A2786_00485</name>
</gene>
<comment type="caution">
    <text evidence="1">The sequence shown here is derived from an EMBL/GenBank/DDBJ whole genome shotgun (WGS) entry which is preliminary data.</text>
</comment>
<reference evidence="1 2" key="1">
    <citation type="journal article" date="2016" name="Nat. Commun.">
        <title>Thousands of microbial genomes shed light on interconnected biogeochemical processes in an aquifer system.</title>
        <authorList>
            <person name="Anantharaman K."/>
            <person name="Brown C.T."/>
            <person name="Hug L.A."/>
            <person name="Sharon I."/>
            <person name="Castelle C.J."/>
            <person name="Probst A.J."/>
            <person name="Thomas B.C."/>
            <person name="Singh A."/>
            <person name="Wilkins M.J."/>
            <person name="Karaoz U."/>
            <person name="Brodie E.L."/>
            <person name="Williams K.H."/>
            <person name="Hubbard S.S."/>
            <person name="Banfield J.F."/>
        </authorList>
    </citation>
    <scope>NUCLEOTIDE SEQUENCE [LARGE SCALE GENOMIC DNA]</scope>
</reference>
<dbReference type="Pfam" id="PF02572">
    <property type="entry name" value="CobA_CobO_BtuR"/>
    <property type="match status" value="1"/>
</dbReference>
<evidence type="ECO:0008006" key="3">
    <source>
        <dbReference type="Google" id="ProtNLM"/>
    </source>
</evidence>
<dbReference type="PANTHER" id="PTHR46638">
    <property type="entry name" value="CORRINOID ADENOSYLTRANSFERASE"/>
    <property type="match status" value="1"/>
</dbReference>
<dbReference type="GO" id="GO:0005524">
    <property type="term" value="F:ATP binding"/>
    <property type="evidence" value="ECO:0007669"/>
    <property type="project" value="InterPro"/>
</dbReference>
<dbReference type="GO" id="GO:0008817">
    <property type="term" value="F:corrinoid adenosyltransferase activity"/>
    <property type="evidence" value="ECO:0007669"/>
    <property type="project" value="InterPro"/>
</dbReference>